<proteinExistence type="predicted"/>
<dbReference type="AlphaFoldDB" id="A0A1E1KEW9"/>
<evidence type="ECO:0000313" key="3">
    <source>
        <dbReference type="Proteomes" id="UP000178912"/>
    </source>
</evidence>
<evidence type="ECO:0000259" key="1">
    <source>
        <dbReference type="Pfam" id="PF01636"/>
    </source>
</evidence>
<dbReference type="InterPro" id="IPR002575">
    <property type="entry name" value="Aminoglycoside_PTrfase"/>
</dbReference>
<protein>
    <recommendedName>
        <fullName evidence="1">Aminoglycoside phosphotransferase domain-containing protein</fullName>
    </recommendedName>
</protein>
<keyword evidence="3" id="KW-1185">Reference proteome</keyword>
<organism evidence="2 3">
    <name type="scientific">Rhynchosporium agropyri</name>
    <dbReference type="NCBI Taxonomy" id="914238"/>
    <lineage>
        <taxon>Eukaryota</taxon>
        <taxon>Fungi</taxon>
        <taxon>Dikarya</taxon>
        <taxon>Ascomycota</taxon>
        <taxon>Pezizomycotina</taxon>
        <taxon>Leotiomycetes</taxon>
        <taxon>Helotiales</taxon>
        <taxon>Ploettnerulaceae</taxon>
        <taxon>Rhynchosporium</taxon>
    </lineage>
</organism>
<dbReference type="InterPro" id="IPR011009">
    <property type="entry name" value="Kinase-like_dom_sf"/>
</dbReference>
<dbReference type="Gene3D" id="3.90.1200.10">
    <property type="match status" value="1"/>
</dbReference>
<name>A0A1E1KEW9_9HELO</name>
<dbReference type="EMBL" id="FJUX01000027">
    <property type="protein sequence ID" value="CZS96541.1"/>
    <property type="molecule type" value="Genomic_DNA"/>
</dbReference>
<evidence type="ECO:0000313" key="2">
    <source>
        <dbReference type="EMBL" id="CZS96541.1"/>
    </source>
</evidence>
<reference evidence="3" key="1">
    <citation type="submission" date="2016-03" db="EMBL/GenBank/DDBJ databases">
        <authorList>
            <person name="Guldener U."/>
        </authorList>
    </citation>
    <scope>NUCLEOTIDE SEQUENCE [LARGE SCALE GENOMIC DNA]</scope>
    <source>
        <strain evidence="3">04CH-RAC-A.6.1</strain>
    </source>
</reference>
<accession>A0A1E1KEW9</accession>
<dbReference type="SUPFAM" id="SSF56112">
    <property type="entry name" value="Protein kinase-like (PK-like)"/>
    <property type="match status" value="1"/>
</dbReference>
<gene>
    <name evidence="2" type="ORF">RAG0_05821</name>
</gene>
<sequence>MASQDLNHETASNDEIAAYCSNADHASLSEVCYDIHVVKLSEDAVVKFGLNVKEEEATSLRRACELVDQDIPVEEPVVVRRIADILAYLTIICGSVPGPLGGGESCGILWSEHSEEPLLHSVEEMEIWFNRRLRKQDHKLGFGESVLVLCHLDLAPRNFLLLEDGSVCLLDWASAGFCPRVFEECAIRVTRGLQDSFDEDALKLKDSSEKEEVQISSMMQAYYNTVRYHFRPQQAIHVALDLGHDVDNIPVDD</sequence>
<dbReference type="Pfam" id="PF01636">
    <property type="entry name" value="APH"/>
    <property type="match status" value="1"/>
</dbReference>
<dbReference type="OrthoDB" id="4177236at2759"/>
<dbReference type="Proteomes" id="UP000178912">
    <property type="component" value="Unassembled WGS sequence"/>
</dbReference>
<feature type="domain" description="Aminoglycoside phosphotransferase" evidence="1">
    <location>
        <begin position="117"/>
        <end position="182"/>
    </location>
</feature>